<dbReference type="SUPFAM" id="SSF144122">
    <property type="entry name" value="Tim10-like"/>
    <property type="match status" value="1"/>
</dbReference>
<gene>
    <name evidence="7" type="ORF">BASA50_005144</name>
</gene>
<evidence type="ECO:0000259" key="6">
    <source>
        <dbReference type="Pfam" id="PF02953"/>
    </source>
</evidence>
<sequence>MASPSREDLLKDMSPKDQEALAKFLYAEQQKSMFYKQAGEYTDLCWDKCITKIRPQLDKADLVCVENCVQRFMDTTELILHNLAQ</sequence>
<name>A0ABQ8FE42_9FUNG</name>
<keyword evidence="4 5" id="KW-0811">Translocation</keyword>
<dbReference type="EMBL" id="JAFCIX010000227">
    <property type="protein sequence ID" value="KAH6596438.1"/>
    <property type="molecule type" value="Genomic_DNA"/>
</dbReference>
<evidence type="ECO:0000256" key="2">
    <source>
        <dbReference type="ARBA" id="ARBA00022792"/>
    </source>
</evidence>
<dbReference type="Gene3D" id="1.10.287.810">
    <property type="entry name" value="Mitochondrial import inner membrane translocase subunit tim13 like domains"/>
    <property type="match status" value="1"/>
</dbReference>
<comment type="function">
    <text evidence="5">Mitochondrial intermembrane chaperone that participates in the import and insertion of some multi-pass transmembrane proteins into the mitochondrial inner membrane. Also required for the transfer of beta-barrel precursors from the TOM complex to the sorting and assembly machinery (SAM complex) of the outer membrane. Acts as a chaperone-like protein that protects the hydrophobic precursors from aggregation and guide them through the mitochondrial intermembrane space.</text>
</comment>
<dbReference type="InterPro" id="IPR035427">
    <property type="entry name" value="Tim10-like_dom_sf"/>
</dbReference>
<keyword evidence="5" id="KW-0496">Mitochondrion</keyword>
<evidence type="ECO:0000313" key="7">
    <source>
        <dbReference type="EMBL" id="KAH6596438.1"/>
    </source>
</evidence>
<evidence type="ECO:0000256" key="3">
    <source>
        <dbReference type="ARBA" id="ARBA00022927"/>
    </source>
</evidence>
<keyword evidence="2 5" id="KW-0472">Membrane</keyword>
<keyword evidence="5" id="KW-0143">Chaperone</keyword>
<keyword evidence="5" id="KW-0813">Transport</keyword>
<reference evidence="7 8" key="1">
    <citation type="submission" date="2021-02" db="EMBL/GenBank/DDBJ databases">
        <title>Variation within the Batrachochytrium salamandrivorans European outbreak.</title>
        <authorList>
            <person name="Kelly M."/>
            <person name="Pasmans F."/>
            <person name="Shea T.P."/>
            <person name="Munoz J.F."/>
            <person name="Carranza S."/>
            <person name="Cuomo C.A."/>
            <person name="Martel A."/>
        </authorList>
    </citation>
    <scope>NUCLEOTIDE SEQUENCE [LARGE SCALE GENOMIC DNA]</scope>
    <source>
        <strain evidence="7 8">AMFP18/2</strain>
    </source>
</reference>
<comment type="caution">
    <text evidence="7">The sequence shown here is derived from an EMBL/GenBank/DDBJ whole genome shotgun (WGS) entry which is preliminary data.</text>
</comment>
<comment type="similarity">
    <text evidence="1 5">Belongs to the small Tim family.</text>
</comment>
<feature type="domain" description="Tim10-like" evidence="6">
    <location>
        <begin position="23"/>
        <end position="84"/>
    </location>
</feature>
<organism evidence="7 8">
    <name type="scientific">Batrachochytrium salamandrivorans</name>
    <dbReference type="NCBI Taxonomy" id="1357716"/>
    <lineage>
        <taxon>Eukaryota</taxon>
        <taxon>Fungi</taxon>
        <taxon>Fungi incertae sedis</taxon>
        <taxon>Chytridiomycota</taxon>
        <taxon>Chytridiomycota incertae sedis</taxon>
        <taxon>Chytridiomycetes</taxon>
        <taxon>Rhizophydiales</taxon>
        <taxon>Rhizophydiales incertae sedis</taxon>
        <taxon>Batrachochytrium</taxon>
    </lineage>
</organism>
<evidence type="ECO:0000256" key="4">
    <source>
        <dbReference type="ARBA" id="ARBA00023010"/>
    </source>
</evidence>
<dbReference type="Pfam" id="PF02953">
    <property type="entry name" value="zf-Tim10_DDP"/>
    <property type="match status" value="1"/>
</dbReference>
<proteinExistence type="inferred from homology"/>
<evidence type="ECO:0000256" key="5">
    <source>
        <dbReference type="RuleBase" id="RU367043"/>
    </source>
</evidence>
<evidence type="ECO:0000313" key="8">
    <source>
        <dbReference type="Proteomes" id="UP001648503"/>
    </source>
</evidence>
<comment type="domain">
    <text evidence="5">The twin CX3C motif contains 4 conserved Cys residues that form 2 disulfide bonds in the mitochondrial intermembrane space.</text>
</comment>
<keyword evidence="5" id="KW-1015">Disulfide bond</keyword>
<accession>A0ABQ8FE42</accession>
<keyword evidence="3 5" id="KW-0653">Protein transport</keyword>
<comment type="subcellular location">
    <subcellularLocation>
        <location evidence="5">Mitochondrion inner membrane</location>
        <topology evidence="5">Peripheral membrane protein</topology>
        <orientation evidence="5">Intermembrane side</orientation>
    </subcellularLocation>
</comment>
<dbReference type="InterPro" id="IPR004217">
    <property type="entry name" value="Tim10-like"/>
</dbReference>
<keyword evidence="8" id="KW-1185">Reference proteome</keyword>
<dbReference type="Proteomes" id="UP001648503">
    <property type="component" value="Unassembled WGS sequence"/>
</dbReference>
<protein>
    <recommendedName>
        <fullName evidence="5">Mitochondrial import inner membrane translocase subunit</fullName>
    </recommendedName>
</protein>
<keyword evidence="2 5" id="KW-0999">Mitochondrion inner membrane</keyword>
<evidence type="ECO:0000256" key="1">
    <source>
        <dbReference type="ARBA" id="ARBA00006720"/>
    </source>
</evidence>
<comment type="subunit">
    <text evidence="5">Heterohexamer.</text>
</comment>